<dbReference type="RefSeq" id="WP_217792631.1">
    <property type="nucleotide sequence ID" value="NZ_JAHSPG010000013.1"/>
</dbReference>
<organism evidence="1 2">
    <name type="scientific">Pinibacter aurantiacus</name>
    <dbReference type="NCBI Taxonomy" id="2851599"/>
    <lineage>
        <taxon>Bacteria</taxon>
        <taxon>Pseudomonadati</taxon>
        <taxon>Bacteroidota</taxon>
        <taxon>Chitinophagia</taxon>
        <taxon>Chitinophagales</taxon>
        <taxon>Chitinophagaceae</taxon>
        <taxon>Pinibacter</taxon>
    </lineage>
</organism>
<accession>A0A9E2W3T3</accession>
<proteinExistence type="predicted"/>
<protein>
    <submittedName>
        <fullName evidence="1">Uncharacterized protein</fullName>
    </submittedName>
</protein>
<evidence type="ECO:0000313" key="1">
    <source>
        <dbReference type="EMBL" id="MBV4358905.1"/>
    </source>
</evidence>
<dbReference type="Proteomes" id="UP000812270">
    <property type="component" value="Unassembled WGS sequence"/>
</dbReference>
<gene>
    <name evidence="1" type="ORF">KTO63_17190</name>
</gene>
<sequence>MKRQIFLIMMMAVIYAWGCKNSNTKQEVVVPQKKHWVEITGKNKMIYVDSFPTNQLLQNDSSNVNAVTKFCCYKVEFIDNNAQAVSNGKKEEDSKYFLYDMYKDWKIVNNGDSIAPIHFQPLTKMSTEKNEGILVFEVNKDLNPDTLFFNDKNGVWGSHIIALGR</sequence>
<evidence type="ECO:0000313" key="2">
    <source>
        <dbReference type="Proteomes" id="UP000812270"/>
    </source>
</evidence>
<dbReference type="AlphaFoldDB" id="A0A9E2W3T3"/>
<keyword evidence="2" id="KW-1185">Reference proteome</keyword>
<comment type="caution">
    <text evidence="1">The sequence shown here is derived from an EMBL/GenBank/DDBJ whole genome shotgun (WGS) entry which is preliminary data.</text>
</comment>
<reference evidence="1" key="1">
    <citation type="submission" date="2021-06" db="EMBL/GenBank/DDBJ databases">
        <authorList>
            <person name="Huq M.A."/>
        </authorList>
    </citation>
    <scope>NUCLEOTIDE SEQUENCE</scope>
    <source>
        <strain evidence="1">MAH-26</strain>
    </source>
</reference>
<dbReference type="EMBL" id="JAHSPG010000013">
    <property type="protein sequence ID" value="MBV4358905.1"/>
    <property type="molecule type" value="Genomic_DNA"/>
</dbReference>
<name>A0A9E2W3T3_9BACT</name>